<feature type="transmembrane region" description="Helical" evidence="1">
    <location>
        <begin position="21"/>
        <end position="47"/>
    </location>
</feature>
<reference evidence="2 3" key="1">
    <citation type="submission" date="2016-10" db="EMBL/GenBank/DDBJ databases">
        <authorList>
            <person name="de Groot N.N."/>
        </authorList>
    </citation>
    <scope>NUCLEOTIDE SEQUENCE [LARGE SCALE GENOMIC DNA]</scope>
    <source>
        <strain evidence="2 3">DSM 18978</strain>
    </source>
</reference>
<feature type="transmembrane region" description="Helical" evidence="1">
    <location>
        <begin position="53"/>
        <end position="80"/>
    </location>
</feature>
<dbReference type="OrthoDB" id="9788195at2"/>
<dbReference type="Pfam" id="PF06182">
    <property type="entry name" value="ABC2_membrane_6"/>
    <property type="match status" value="1"/>
</dbReference>
<evidence type="ECO:0000256" key="1">
    <source>
        <dbReference type="SAM" id="Phobius"/>
    </source>
</evidence>
<evidence type="ECO:0000313" key="3">
    <source>
        <dbReference type="Proteomes" id="UP000198636"/>
    </source>
</evidence>
<name>A0A1G5L973_9FIRM</name>
<dbReference type="STRING" id="1120976.SAMN03080606_04205"/>
<feature type="transmembrane region" description="Helical" evidence="1">
    <location>
        <begin position="195"/>
        <end position="214"/>
    </location>
</feature>
<accession>A0A1G5L973</accession>
<feature type="transmembrane region" description="Helical" evidence="1">
    <location>
        <begin position="234"/>
        <end position="254"/>
    </location>
</feature>
<dbReference type="Proteomes" id="UP000198636">
    <property type="component" value="Unassembled WGS sequence"/>
</dbReference>
<keyword evidence="1" id="KW-0812">Transmembrane</keyword>
<gene>
    <name evidence="2" type="ORF">SAMN03080606_04205</name>
</gene>
<feature type="transmembrane region" description="Helical" evidence="1">
    <location>
        <begin position="142"/>
        <end position="174"/>
    </location>
</feature>
<dbReference type="PANTHER" id="PTHR36833:SF1">
    <property type="entry name" value="INTEGRAL MEMBRANE TRANSPORT PROTEIN"/>
    <property type="match status" value="1"/>
</dbReference>
<keyword evidence="1" id="KW-1133">Transmembrane helix</keyword>
<protein>
    <submittedName>
        <fullName evidence="2">ABC-2 type transport system permease protein</fullName>
    </submittedName>
</protein>
<sequence length="266" mass="31175">MKDLLLYKEFIKIYLKSKLEYRFSFFMDLFIQIFTYTINYISIWIILSRFNNIFGWTFYEIMLLYNLNLFTYGISGLFIWGPMRQLEEMVVTGSFDSILSKPMNPFVHIIFRQFQHAFIGHVILGIIIFIISFNKLNIEFSILSMILFTTVIIGGVLIHSSIMIFTGSICFWVGKSNSLVDTTVYGLRFFLDYPISIYHRWVQIFLTFIVPYGFVNYYPAHVFLNKGDVVFNEYLKYGTPIVGVIVFAFSYLIWNVGINKYSSAGS</sequence>
<dbReference type="EMBL" id="FMUS01000044">
    <property type="protein sequence ID" value="SCZ09503.1"/>
    <property type="molecule type" value="Genomic_DNA"/>
</dbReference>
<dbReference type="InterPro" id="IPR010390">
    <property type="entry name" value="ABC-2_transporter-like"/>
</dbReference>
<dbReference type="AlphaFoldDB" id="A0A1G5L973"/>
<evidence type="ECO:0000313" key="2">
    <source>
        <dbReference type="EMBL" id="SCZ09503.1"/>
    </source>
</evidence>
<dbReference type="RefSeq" id="WP_091547520.1">
    <property type="nucleotide sequence ID" value="NZ_FMUS01000044.1"/>
</dbReference>
<feature type="transmembrane region" description="Helical" evidence="1">
    <location>
        <begin position="118"/>
        <end position="136"/>
    </location>
</feature>
<keyword evidence="3" id="KW-1185">Reference proteome</keyword>
<keyword evidence="1" id="KW-0472">Membrane</keyword>
<proteinExistence type="predicted"/>
<organism evidence="2 3">
    <name type="scientific">Alkaliphilus peptidifermentans DSM 18978</name>
    <dbReference type="NCBI Taxonomy" id="1120976"/>
    <lineage>
        <taxon>Bacteria</taxon>
        <taxon>Bacillati</taxon>
        <taxon>Bacillota</taxon>
        <taxon>Clostridia</taxon>
        <taxon>Peptostreptococcales</taxon>
        <taxon>Natronincolaceae</taxon>
        <taxon>Alkaliphilus</taxon>
    </lineage>
</organism>
<dbReference type="PANTHER" id="PTHR36833">
    <property type="entry name" value="SLR0610 PROTEIN-RELATED"/>
    <property type="match status" value="1"/>
</dbReference>